<dbReference type="Gene3D" id="2.60.120.290">
    <property type="entry name" value="Spermadhesin, CUB domain"/>
    <property type="match status" value="3"/>
</dbReference>
<dbReference type="SMART" id="SM00042">
    <property type="entry name" value="CUB"/>
    <property type="match status" value="2"/>
</dbReference>
<dbReference type="InterPro" id="IPR035914">
    <property type="entry name" value="Sperma_CUB_dom_sf"/>
</dbReference>
<comment type="caution">
    <text evidence="5">The sequence shown here is derived from an EMBL/GenBank/DDBJ whole genome shotgun (WGS) entry which is preliminary data.</text>
</comment>
<gene>
    <name evidence="5" type="ORF">MNOR_LOCUS16297</name>
</gene>
<dbReference type="PANTHER" id="PTHR24251">
    <property type="entry name" value="OVOCHYMASE-RELATED"/>
    <property type="match status" value="1"/>
</dbReference>
<evidence type="ECO:0000256" key="2">
    <source>
        <dbReference type="ARBA" id="ARBA00023157"/>
    </source>
</evidence>
<dbReference type="SUPFAM" id="SSF49854">
    <property type="entry name" value="Spermadhesin, CUB domain"/>
    <property type="match status" value="3"/>
</dbReference>
<protein>
    <recommendedName>
        <fullName evidence="4">CUB domain-containing protein</fullName>
    </recommendedName>
</protein>
<dbReference type="PANTHER" id="PTHR24251:SF37">
    <property type="entry name" value="CUB DOMAIN-CONTAINING PROTEIN"/>
    <property type="match status" value="1"/>
</dbReference>
<organism evidence="5 6">
    <name type="scientific">Meganyctiphanes norvegica</name>
    <name type="common">Northern krill</name>
    <name type="synonym">Thysanopoda norvegica</name>
    <dbReference type="NCBI Taxonomy" id="48144"/>
    <lineage>
        <taxon>Eukaryota</taxon>
        <taxon>Metazoa</taxon>
        <taxon>Ecdysozoa</taxon>
        <taxon>Arthropoda</taxon>
        <taxon>Crustacea</taxon>
        <taxon>Multicrustacea</taxon>
        <taxon>Malacostraca</taxon>
        <taxon>Eumalacostraca</taxon>
        <taxon>Eucarida</taxon>
        <taxon>Euphausiacea</taxon>
        <taxon>Euphausiidae</taxon>
        <taxon>Meganyctiphanes</taxon>
    </lineage>
</organism>
<dbReference type="InterPro" id="IPR000859">
    <property type="entry name" value="CUB_dom"/>
</dbReference>
<keyword evidence="2" id="KW-1015">Disulfide bond</keyword>
<dbReference type="Proteomes" id="UP001497623">
    <property type="component" value="Unassembled WGS sequence"/>
</dbReference>
<keyword evidence="6" id="KW-1185">Reference proteome</keyword>
<evidence type="ECO:0000256" key="3">
    <source>
        <dbReference type="PROSITE-ProRule" id="PRU00059"/>
    </source>
</evidence>
<dbReference type="AlphaFoldDB" id="A0AAV2QS92"/>
<dbReference type="PROSITE" id="PS01180">
    <property type="entry name" value="CUB"/>
    <property type="match status" value="2"/>
</dbReference>
<feature type="domain" description="CUB" evidence="4">
    <location>
        <begin position="184"/>
        <end position="291"/>
    </location>
</feature>
<reference evidence="5 6" key="1">
    <citation type="submission" date="2024-05" db="EMBL/GenBank/DDBJ databases">
        <authorList>
            <person name="Wallberg A."/>
        </authorList>
    </citation>
    <scope>NUCLEOTIDE SEQUENCE [LARGE SCALE GENOMIC DNA]</scope>
</reference>
<dbReference type="CDD" id="cd00041">
    <property type="entry name" value="CUB"/>
    <property type="match status" value="2"/>
</dbReference>
<evidence type="ECO:0000313" key="5">
    <source>
        <dbReference type="EMBL" id="CAL4098673.1"/>
    </source>
</evidence>
<comment type="caution">
    <text evidence="3">Lacks conserved residue(s) required for the propagation of feature annotation.</text>
</comment>
<name>A0AAV2QS92_MEGNR</name>
<sequence length="291" mass="33357">MVNFTDFKTNNADIYMEIRDGLNSSAPLIKMFSGTSLEIPRIFSSGKQLYLKFTSNNDTRSGSRFKLLWSVEICHIDLESPKGVIRSPEYPNMYPLNLQYIWTITTISYTNIRIRFINFDTYDINNFLEIRGGENSSSTLVKKLYGRNQTIKDLVFPGNSLYLEFKTDNSTVCKGFELLWEIVYGDKFTRPSGILHSPGFPVQYPHDLQSTWTITSLTNARIRLTFSVFDTEYFVDNLEIRNGVLSSSPLITQLSGENLTLSNMVSPGTELFLRFTTDHSHAFRGFQVSWS</sequence>
<evidence type="ECO:0000256" key="1">
    <source>
        <dbReference type="ARBA" id="ARBA00022737"/>
    </source>
</evidence>
<feature type="non-terminal residue" evidence="5">
    <location>
        <position position="291"/>
    </location>
</feature>
<evidence type="ECO:0000259" key="4">
    <source>
        <dbReference type="PROSITE" id="PS01180"/>
    </source>
</evidence>
<dbReference type="Pfam" id="PF00431">
    <property type="entry name" value="CUB"/>
    <property type="match status" value="2"/>
</dbReference>
<dbReference type="EMBL" id="CAXKWB010010614">
    <property type="protein sequence ID" value="CAL4098673.1"/>
    <property type="molecule type" value="Genomic_DNA"/>
</dbReference>
<accession>A0AAV2QS92</accession>
<feature type="domain" description="CUB" evidence="4">
    <location>
        <begin position="74"/>
        <end position="183"/>
    </location>
</feature>
<evidence type="ECO:0000313" key="6">
    <source>
        <dbReference type="Proteomes" id="UP001497623"/>
    </source>
</evidence>
<keyword evidence="1" id="KW-0677">Repeat</keyword>
<proteinExistence type="predicted"/>